<dbReference type="InterPro" id="IPR003782">
    <property type="entry name" value="SCO1/SenC"/>
</dbReference>
<protein>
    <submittedName>
        <fullName evidence="7">SCO family protein</fullName>
    </submittedName>
</protein>
<dbReference type="Proteomes" id="UP000286100">
    <property type="component" value="Unassembled WGS sequence"/>
</dbReference>
<dbReference type="Pfam" id="PF02630">
    <property type="entry name" value="SCO1-SenC"/>
    <property type="match status" value="1"/>
</dbReference>
<feature type="disulfide bond" description="Redox-active" evidence="4">
    <location>
        <begin position="78"/>
        <end position="82"/>
    </location>
</feature>
<evidence type="ECO:0000256" key="3">
    <source>
        <dbReference type="PIRSR" id="PIRSR603782-1"/>
    </source>
</evidence>
<dbReference type="RefSeq" id="WP_119760149.1">
    <property type="nucleotide sequence ID" value="NZ_QYUM01000002.1"/>
</dbReference>
<evidence type="ECO:0000259" key="6">
    <source>
        <dbReference type="PROSITE" id="PS51352"/>
    </source>
</evidence>
<evidence type="ECO:0000313" key="7">
    <source>
        <dbReference type="EMBL" id="RJF93736.1"/>
    </source>
</evidence>
<dbReference type="SUPFAM" id="SSF52833">
    <property type="entry name" value="Thioredoxin-like"/>
    <property type="match status" value="1"/>
</dbReference>
<organism evidence="7 8">
    <name type="scientific">Sphingomonas cavernae</name>
    <dbReference type="NCBI Taxonomy" id="2320861"/>
    <lineage>
        <taxon>Bacteria</taxon>
        <taxon>Pseudomonadati</taxon>
        <taxon>Pseudomonadota</taxon>
        <taxon>Alphaproteobacteria</taxon>
        <taxon>Sphingomonadales</taxon>
        <taxon>Sphingomonadaceae</taxon>
        <taxon>Sphingomonas</taxon>
    </lineage>
</organism>
<proteinExistence type="inferred from homology"/>
<feature type="signal peptide" evidence="5">
    <location>
        <begin position="1"/>
        <end position="31"/>
    </location>
</feature>
<name>A0A418WRA7_9SPHN</name>
<feature type="binding site" evidence="3">
    <location>
        <position position="171"/>
    </location>
    <ligand>
        <name>Cu cation</name>
        <dbReference type="ChEBI" id="CHEBI:23378"/>
    </ligand>
</feature>
<keyword evidence="3" id="KW-0479">Metal-binding</keyword>
<dbReference type="PANTHER" id="PTHR12151">
    <property type="entry name" value="ELECTRON TRANSPORT PROTIN SCO1/SENC FAMILY MEMBER"/>
    <property type="match status" value="1"/>
</dbReference>
<dbReference type="PANTHER" id="PTHR12151:SF25">
    <property type="entry name" value="LINALOOL DEHYDRATASE_ISOMERASE DOMAIN-CONTAINING PROTEIN"/>
    <property type="match status" value="1"/>
</dbReference>
<dbReference type="InterPro" id="IPR036249">
    <property type="entry name" value="Thioredoxin-like_sf"/>
</dbReference>
<keyword evidence="8" id="KW-1185">Reference proteome</keyword>
<dbReference type="OrthoDB" id="9790194at2"/>
<evidence type="ECO:0000313" key="8">
    <source>
        <dbReference type="Proteomes" id="UP000286100"/>
    </source>
</evidence>
<evidence type="ECO:0000256" key="1">
    <source>
        <dbReference type="ARBA" id="ARBA00010996"/>
    </source>
</evidence>
<feature type="binding site" evidence="3">
    <location>
        <position position="78"/>
    </location>
    <ligand>
        <name>Cu cation</name>
        <dbReference type="ChEBI" id="CHEBI:23378"/>
    </ligand>
</feature>
<dbReference type="Gene3D" id="3.40.30.10">
    <property type="entry name" value="Glutaredoxin"/>
    <property type="match status" value="1"/>
</dbReference>
<keyword evidence="2 3" id="KW-0186">Copper</keyword>
<keyword evidence="4" id="KW-1015">Disulfide bond</keyword>
<comment type="similarity">
    <text evidence="1">Belongs to the SCO1/2 family.</text>
</comment>
<dbReference type="CDD" id="cd02968">
    <property type="entry name" value="SCO"/>
    <property type="match status" value="1"/>
</dbReference>
<sequence>MAGAAMNEILRALAPCLAPLLLLAACGSQPAATPPGEAPLAGARIGGPFNLVDQDGKSVKDSDFAGKYRLMYFGYAYCPDVCPVDVQKLMQGLKTFEKTNPQAAGRLQPIFISVDPERDTPEVLKQFVGNFHPRLIGLTGSPQAIAAVAKDYAVYYRKAGDPKASDYLVDHSRQTYLMGPDGKPIALVPQDGTPQEIAAVLAQWVR</sequence>
<keyword evidence="5" id="KW-0732">Signal</keyword>
<dbReference type="InterPro" id="IPR013766">
    <property type="entry name" value="Thioredoxin_domain"/>
</dbReference>
<dbReference type="FunFam" id="3.40.30.10:FF:000013">
    <property type="entry name" value="Blast:Protein SCO1 homolog, mitochondrial"/>
    <property type="match status" value="1"/>
</dbReference>
<accession>A0A418WRA7</accession>
<comment type="caution">
    <text evidence="7">The sequence shown here is derived from an EMBL/GenBank/DDBJ whole genome shotgun (WGS) entry which is preliminary data.</text>
</comment>
<gene>
    <name evidence="7" type="ORF">D3876_05430</name>
</gene>
<reference evidence="7 8" key="1">
    <citation type="submission" date="2018-09" db="EMBL/GenBank/DDBJ databases">
        <authorList>
            <person name="Zhu H."/>
        </authorList>
    </citation>
    <scope>NUCLEOTIDE SEQUENCE [LARGE SCALE GENOMIC DNA]</scope>
    <source>
        <strain evidence="7 8">K2R01-6</strain>
    </source>
</reference>
<feature type="binding site" evidence="3">
    <location>
        <position position="82"/>
    </location>
    <ligand>
        <name>Cu cation</name>
        <dbReference type="ChEBI" id="CHEBI:23378"/>
    </ligand>
</feature>
<dbReference type="PROSITE" id="PS51352">
    <property type="entry name" value="THIOREDOXIN_2"/>
    <property type="match status" value="1"/>
</dbReference>
<evidence type="ECO:0000256" key="5">
    <source>
        <dbReference type="SAM" id="SignalP"/>
    </source>
</evidence>
<dbReference type="GO" id="GO:0046872">
    <property type="term" value="F:metal ion binding"/>
    <property type="evidence" value="ECO:0007669"/>
    <property type="project" value="UniProtKB-KW"/>
</dbReference>
<evidence type="ECO:0000256" key="4">
    <source>
        <dbReference type="PIRSR" id="PIRSR603782-2"/>
    </source>
</evidence>
<feature type="domain" description="Thioredoxin" evidence="6">
    <location>
        <begin position="40"/>
        <end position="206"/>
    </location>
</feature>
<evidence type="ECO:0000256" key="2">
    <source>
        <dbReference type="ARBA" id="ARBA00023008"/>
    </source>
</evidence>
<dbReference type="EMBL" id="QYUM01000002">
    <property type="protein sequence ID" value="RJF93736.1"/>
    <property type="molecule type" value="Genomic_DNA"/>
</dbReference>
<feature type="chain" id="PRO_5019208503" evidence="5">
    <location>
        <begin position="32"/>
        <end position="206"/>
    </location>
</feature>
<dbReference type="AlphaFoldDB" id="A0A418WRA7"/>